<dbReference type="InterPro" id="IPR018314">
    <property type="entry name" value="RsmB/NOL1/NOP2-like_CS"/>
</dbReference>
<evidence type="ECO:0000256" key="10">
    <source>
        <dbReference type="ARBA" id="ARBA00022884"/>
    </source>
</evidence>
<evidence type="ECO:0000256" key="11">
    <source>
        <dbReference type="ARBA" id="ARBA00030399"/>
    </source>
</evidence>
<dbReference type="PRINTS" id="PR02008">
    <property type="entry name" value="RCMTFAMILY"/>
</dbReference>
<evidence type="ECO:0000256" key="13">
    <source>
        <dbReference type="ARBA" id="ARBA00047283"/>
    </source>
</evidence>
<dbReference type="NCBIfam" id="TIGR00563">
    <property type="entry name" value="rsmB"/>
    <property type="match status" value="1"/>
</dbReference>
<keyword evidence="6" id="KW-0698">rRNA processing</keyword>
<keyword evidence="10 14" id="KW-0694">RNA-binding</keyword>
<dbReference type="NCBIfam" id="NF008149">
    <property type="entry name" value="PRK10901.1"/>
    <property type="match status" value="1"/>
</dbReference>
<keyword evidence="7 14" id="KW-0489">Methyltransferase</keyword>
<evidence type="ECO:0000256" key="4">
    <source>
        <dbReference type="ARBA" id="ARBA00012140"/>
    </source>
</evidence>
<keyword evidence="9 14" id="KW-0949">S-adenosyl-L-methionine</keyword>
<feature type="domain" description="SAM-dependent MTase RsmB/NOP-type" evidence="16">
    <location>
        <begin position="164"/>
        <end position="433"/>
    </location>
</feature>
<dbReference type="InterPro" id="IPR023267">
    <property type="entry name" value="RCMT"/>
</dbReference>
<proteinExistence type="inferred from homology"/>
<keyword evidence="5" id="KW-0963">Cytoplasm</keyword>
<dbReference type="GO" id="GO:0003723">
    <property type="term" value="F:RNA binding"/>
    <property type="evidence" value="ECO:0007669"/>
    <property type="project" value="UniProtKB-UniRule"/>
</dbReference>
<evidence type="ECO:0000313" key="18">
    <source>
        <dbReference type="Proteomes" id="UP000294980"/>
    </source>
</evidence>
<dbReference type="InterPro" id="IPR054728">
    <property type="entry name" value="RsmB-like_ferredoxin"/>
</dbReference>
<dbReference type="Proteomes" id="UP000294980">
    <property type="component" value="Unassembled WGS sequence"/>
</dbReference>
<keyword evidence="8 14" id="KW-0808">Transferase</keyword>
<evidence type="ECO:0000256" key="8">
    <source>
        <dbReference type="ARBA" id="ARBA00022679"/>
    </source>
</evidence>
<comment type="subcellular location">
    <subcellularLocation>
        <location evidence="2">Cytoplasm</location>
    </subcellularLocation>
</comment>
<dbReference type="SUPFAM" id="SSF53335">
    <property type="entry name" value="S-adenosyl-L-methionine-dependent methyltransferases"/>
    <property type="match status" value="1"/>
</dbReference>
<dbReference type="AlphaFoldDB" id="A0A4R2KQF9"/>
<dbReference type="GO" id="GO:0005829">
    <property type="term" value="C:cytosol"/>
    <property type="evidence" value="ECO:0007669"/>
    <property type="project" value="TreeGrafter"/>
</dbReference>
<evidence type="ECO:0000259" key="16">
    <source>
        <dbReference type="PROSITE" id="PS51686"/>
    </source>
</evidence>
<dbReference type="GO" id="GO:0006355">
    <property type="term" value="P:regulation of DNA-templated transcription"/>
    <property type="evidence" value="ECO:0007669"/>
    <property type="project" value="InterPro"/>
</dbReference>
<feature type="binding site" evidence="14">
    <location>
        <position position="323"/>
    </location>
    <ligand>
        <name>S-adenosyl-L-methionine</name>
        <dbReference type="ChEBI" id="CHEBI:59789"/>
    </ligand>
</feature>
<evidence type="ECO:0000256" key="5">
    <source>
        <dbReference type="ARBA" id="ARBA00022490"/>
    </source>
</evidence>
<dbReference type="GO" id="GO:0009383">
    <property type="term" value="F:rRNA (cytosine-C5-)-methyltransferase activity"/>
    <property type="evidence" value="ECO:0007669"/>
    <property type="project" value="TreeGrafter"/>
</dbReference>
<dbReference type="Gene3D" id="3.30.70.1170">
    <property type="entry name" value="Sun protein, domain 3"/>
    <property type="match status" value="1"/>
</dbReference>
<name>A0A4R2KQF9_9GAMM</name>
<evidence type="ECO:0000256" key="3">
    <source>
        <dbReference type="ARBA" id="ARBA00007494"/>
    </source>
</evidence>
<evidence type="ECO:0000313" key="17">
    <source>
        <dbReference type="EMBL" id="TCO73166.1"/>
    </source>
</evidence>
<feature type="coiled-coil region" evidence="15">
    <location>
        <begin position="277"/>
        <end position="304"/>
    </location>
</feature>
<evidence type="ECO:0000256" key="15">
    <source>
        <dbReference type="SAM" id="Coils"/>
    </source>
</evidence>
<accession>A0A4R2KQF9</accession>
<dbReference type="InterPro" id="IPR004573">
    <property type="entry name" value="rRNA_ssu_MeTfrase_B"/>
</dbReference>
<protein>
    <recommendedName>
        <fullName evidence="4">16S rRNA (cytosine(967)-C(5))-methyltransferase</fullName>
        <ecNumber evidence="4">2.1.1.176</ecNumber>
    </recommendedName>
    <alternativeName>
        <fullName evidence="11">16S rRNA m5C967 methyltransferase</fullName>
    </alternativeName>
    <alternativeName>
        <fullName evidence="12">rRNA (cytosine-C(5)-)-methyltransferase RsmB</fullName>
    </alternativeName>
</protein>
<dbReference type="Pfam" id="PF01189">
    <property type="entry name" value="Methyltr_RsmB-F"/>
    <property type="match status" value="1"/>
</dbReference>
<dbReference type="InterPro" id="IPR049560">
    <property type="entry name" value="MeTrfase_RsmB-F_NOP2_cat"/>
</dbReference>
<dbReference type="SUPFAM" id="SSF48013">
    <property type="entry name" value="NusB-like"/>
    <property type="match status" value="1"/>
</dbReference>
<feature type="binding site" evidence="14">
    <location>
        <begin position="254"/>
        <end position="260"/>
    </location>
    <ligand>
        <name>S-adenosyl-L-methionine</name>
        <dbReference type="ChEBI" id="CHEBI:59789"/>
    </ligand>
</feature>
<dbReference type="EC" id="2.1.1.176" evidence="4"/>
<dbReference type="Gene3D" id="1.10.940.10">
    <property type="entry name" value="NusB-like"/>
    <property type="match status" value="1"/>
</dbReference>
<sequence length="434" mass="46535">MTAPSACGVRATAATVLAQVLAGSTLDGPLAQAMPGLAERDRPLLAQLCYGSLRLAPRLQALLTQLLDKPLRERDSDVQALLMLGLYQLSDSRIPDHAAVAATVEATRELGKPWAKGLVNAVLRRYGREAEALAGSLSPAAAAAHPQWLYEALHAAWPDYAISLLATNNQQPPMVLRVNRLKVSRDDWIAQLAACGIPARAGILTREAVYLAQPVGVDQLPDFAAGAASVQDEAAQLAAQLLGARPGDHVLDACAAPGGKTCHLLEAVPDIGSVTAMDIDAERLRRVRENLNRLQLDAKLVTANAAEATTVLADRQFDRILVDAPCSATGVIRRHPDIKLLRRAQDIAQFAAQQLQILSGVWPHLRPGGRLLYVTCSVLPEENQAVVAGFLARQDNAGEVSLPDIGLPCMHGRQIMPRHDGPDGLYFALLEKHR</sequence>
<keyword evidence="15" id="KW-0175">Coiled coil</keyword>
<evidence type="ECO:0000256" key="1">
    <source>
        <dbReference type="ARBA" id="ARBA00002724"/>
    </source>
</evidence>
<evidence type="ECO:0000256" key="6">
    <source>
        <dbReference type="ARBA" id="ARBA00022552"/>
    </source>
</evidence>
<feature type="active site" description="Nucleophile" evidence="14">
    <location>
        <position position="376"/>
    </location>
</feature>
<comment type="caution">
    <text evidence="14">Lacks conserved residue(s) required for the propagation of feature annotation.</text>
</comment>
<dbReference type="FunFam" id="3.40.50.150:FF:000022">
    <property type="entry name" value="Ribosomal RNA small subunit methyltransferase B"/>
    <property type="match status" value="1"/>
</dbReference>
<gene>
    <name evidence="17" type="ORF">EV688_1162</name>
</gene>
<evidence type="ECO:0000256" key="9">
    <source>
        <dbReference type="ARBA" id="ARBA00022691"/>
    </source>
</evidence>
<dbReference type="Gene3D" id="3.40.50.150">
    <property type="entry name" value="Vaccinia Virus protein VP39"/>
    <property type="match status" value="1"/>
</dbReference>
<evidence type="ECO:0000256" key="12">
    <source>
        <dbReference type="ARBA" id="ARBA00031088"/>
    </source>
</evidence>
<dbReference type="Pfam" id="PF22458">
    <property type="entry name" value="RsmF-B_ferredox"/>
    <property type="match status" value="1"/>
</dbReference>
<comment type="caution">
    <text evidence="17">The sequence shown here is derived from an EMBL/GenBank/DDBJ whole genome shotgun (WGS) entry which is preliminary data.</text>
</comment>
<dbReference type="EMBL" id="SLWX01000016">
    <property type="protein sequence ID" value="TCO73166.1"/>
    <property type="molecule type" value="Genomic_DNA"/>
</dbReference>
<evidence type="ECO:0000256" key="2">
    <source>
        <dbReference type="ARBA" id="ARBA00004496"/>
    </source>
</evidence>
<evidence type="ECO:0000256" key="14">
    <source>
        <dbReference type="PROSITE-ProRule" id="PRU01023"/>
    </source>
</evidence>
<dbReference type="CDD" id="cd02440">
    <property type="entry name" value="AdoMet_MTases"/>
    <property type="match status" value="1"/>
</dbReference>
<comment type="function">
    <text evidence="1">Specifically methylates the cytosine at position 967 (m5C967) of 16S rRNA.</text>
</comment>
<evidence type="ECO:0000256" key="7">
    <source>
        <dbReference type="ARBA" id="ARBA00022603"/>
    </source>
</evidence>
<dbReference type="PANTHER" id="PTHR22807:SF61">
    <property type="entry name" value="NOL1_NOP2_SUN FAMILY PROTEIN _ ANTITERMINATION NUSB DOMAIN-CONTAINING PROTEIN"/>
    <property type="match status" value="1"/>
</dbReference>
<keyword evidence="18" id="KW-1185">Reference proteome</keyword>
<dbReference type="PROSITE" id="PS01153">
    <property type="entry name" value="NOL1_NOP2_SUN"/>
    <property type="match status" value="1"/>
</dbReference>
<dbReference type="InterPro" id="IPR001678">
    <property type="entry name" value="MeTrfase_RsmB-F_NOP2_dom"/>
</dbReference>
<reference evidence="17 18" key="1">
    <citation type="submission" date="2019-03" db="EMBL/GenBank/DDBJ databases">
        <title>Genomic Encyclopedia of Type Strains, Phase IV (KMG-IV): sequencing the most valuable type-strain genomes for metagenomic binning, comparative biology and taxonomic classification.</title>
        <authorList>
            <person name="Goeker M."/>
        </authorList>
    </citation>
    <scope>NUCLEOTIDE SEQUENCE [LARGE SCALE GENOMIC DNA]</scope>
    <source>
        <strain evidence="17 18">DSM 23344</strain>
    </source>
</reference>
<dbReference type="PANTHER" id="PTHR22807">
    <property type="entry name" value="NOP2 YEAST -RELATED NOL1/NOP2/FMU SUN DOMAIN-CONTAINING"/>
    <property type="match status" value="1"/>
</dbReference>
<dbReference type="PROSITE" id="PS51686">
    <property type="entry name" value="SAM_MT_RSMB_NOP"/>
    <property type="match status" value="1"/>
</dbReference>
<dbReference type="GO" id="GO:0070475">
    <property type="term" value="P:rRNA base methylation"/>
    <property type="evidence" value="ECO:0007669"/>
    <property type="project" value="TreeGrafter"/>
</dbReference>
<feature type="binding site" evidence="14">
    <location>
        <position position="278"/>
    </location>
    <ligand>
        <name>S-adenosyl-L-methionine</name>
        <dbReference type="ChEBI" id="CHEBI:59789"/>
    </ligand>
</feature>
<comment type="catalytic activity">
    <reaction evidence="13">
        <text>cytidine(967) in 16S rRNA + S-adenosyl-L-methionine = 5-methylcytidine(967) in 16S rRNA + S-adenosyl-L-homocysteine + H(+)</text>
        <dbReference type="Rhea" id="RHEA:42748"/>
        <dbReference type="Rhea" id="RHEA-COMP:10219"/>
        <dbReference type="Rhea" id="RHEA-COMP:10220"/>
        <dbReference type="ChEBI" id="CHEBI:15378"/>
        <dbReference type="ChEBI" id="CHEBI:57856"/>
        <dbReference type="ChEBI" id="CHEBI:59789"/>
        <dbReference type="ChEBI" id="CHEBI:74483"/>
        <dbReference type="ChEBI" id="CHEBI:82748"/>
        <dbReference type="EC" id="2.1.1.176"/>
    </reaction>
</comment>
<dbReference type="InterPro" id="IPR035926">
    <property type="entry name" value="NusB-like_sf"/>
</dbReference>
<dbReference type="OrthoDB" id="9810297at2"/>
<dbReference type="InterPro" id="IPR029063">
    <property type="entry name" value="SAM-dependent_MTases_sf"/>
</dbReference>
<comment type="similarity">
    <text evidence="3 14">Belongs to the class I-like SAM-binding methyltransferase superfamily. RsmB/NOP family.</text>
</comment>
<dbReference type="Pfam" id="PF01029">
    <property type="entry name" value="NusB"/>
    <property type="match status" value="1"/>
</dbReference>
<organism evidence="17 18">
    <name type="scientific">Chromatocurvus halotolerans</name>
    <dbReference type="NCBI Taxonomy" id="1132028"/>
    <lineage>
        <taxon>Bacteria</taxon>
        <taxon>Pseudomonadati</taxon>
        <taxon>Pseudomonadota</taxon>
        <taxon>Gammaproteobacteria</taxon>
        <taxon>Cellvibrionales</taxon>
        <taxon>Halieaceae</taxon>
        <taxon>Chromatocurvus</taxon>
    </lineage>
</organism>
<dbReference type="InterPro" id="IPR006027">
    <property type="entry name" value="NusB_RsmB_TIM44"/>
</dbReference>